<sequence>MHGKHGTPGAPGRDGRDGRDSRDGAKGDQGLQGKTGPQGPPGDKGPAGVKGEKAAKGEPGTQGPAGQKGEPGPMPFKNWKECAWKNLNDDKDSGLIKASFIACRLMKNETARHIESAYDCVFTKNFSETALHVSWTGNLRIASCNQCCRRWYFRFNSAECVSPLPLTGLCTWKKEALIMFSVSAISRDTVMTYPKERCAWDSGSEIATDMGTLMGTQDGIQYPGSLLKKFLKHKFKRDSKD</sequence>
<protein>
    <recommendedName>
        <fullName evidence="2">CTHRC1 C-terminal domain-containing protein</fullName>
    </recommendedName>
</protein>
<feature type="compositionally biased region" description="Basic and acidic residues" evidence="1">
    <location>
        <begin position="13"/>
        <end position="26"/>
    </location>
</feature>
<accession>A0ABN8NNF3</accession>
<evidence type="ECO:0000313" key="4">
    <source>
        <dbReference type="Proteomes" id="UP001159405"/>
    </source>
</evidence>
<keyword evidence="4" id="KW-1185">Reference proteome</keyword>
<dbReference type="Pfam" id="PF25815">
    <property type="entry name" value="CTHRC1_C"/>
    <property type="match status" value="1"/>
</dbReference>
<dbReference type="Pfam" id="PF01391">
    <property type="entry name" value="Collagen"/>
    <property type="match status" value="1"/>
</dbReference>
<feature type="domain" description="CTHRC1 C-terminal" evidence="2">
    <location>
        <begin position="117"/>
        <end position="170"/>
    </location>
</feature>
<dbReference type="Proteomes" id="UP001159405">
    <property type="component" value="Unassembled WGS sequence"/>
</dbReference>
<reference evidence="3 4" key="1">
    <citation type="submission" date="2022-05" db="EMBL/GenBank/DDBJ databases">
        <authorList>
            <consortium name="Genoscope - CEA"/>
            <person name="William W."/>
        </authorList>
    </citation>
    <scope>NUCLEOTIDE SEQUENCE [LARGE SCALE GENOMIC DNA]</scope>
</reference>
<dbReference type="InterPro" id="IPR057873">
    <property type="entry name" value="CTHRC1_C"/>
</dbReference>
<feature type="region of interest" description="Disordered" evidence="1">
    <location>
        <begin position="1"/>
        <end position="75"/>
    </location>
</feature>
<gene>
    <name evidence="3" type="ORF">PLOB_00023048</name>
</gene>
<evidence type="ECO:0000259" key="2">
    <source>
        <dbReference type="Pfam" id="PF25815"/>
    </source>
</evidence>
<comment type="caution">
    <text evidence="3">The sequence shown here is derived from an EMBL/GenBank/DDBJ whole genome shotgun (WGS) entry which is preliminary data.</text>
</comment>
<dbReference type="PANTHER" id="PTHR24637">
    <property type="entry name" value="COLLAGEN"/>
    <property type="match status" value="1"/>
</dbReference>
<proteinExistence type="predicted"/>
<dbReference type="EMBL" id="CALNXK010000027">
    <property type="protein sequence ID" value="CAH3114705.1"/>
    <property type="molecule type" value="Genomic_DNA"/>
</dbReference>
<evidence type="ECO:0000256" key="1">
    <source>
        <dbReference type="SAM" id="MobiDB-lite"/>
    </source>
</evidence>
<organism evidence="3 4">
    <name type="scientific">Porites lobata</name>
    <dbReference type="NCBI Taxonomy" id="104759"/>
    <lineage>
        <taxon>Eukaryota</taxon>
        <taxon>Metazoa</taxon>
        <taxon>Cnidaria</taxon>
        <taxon>Anthozoa</taxon>
        <taxon>Hexacorallia</taxon>
        <taxon>Scleractinia</taxon>
        <taxon>Fungiina</taxon>
        <taxon>Poritidae</taxon>
        <taxon>Porites</taxon>
    </lineage>
</organism>
<name>A0ABN8NNF3_9CNID</name>
<dbReference type="InterPro" id="IPR008160">
    <property type="entry name" value="Collagen"/>
</dbReference>
<evidence type="ECO:0000313" key="3">
    <source>
        <dbReference type="EMBL" id="CAH3114705.1"/>
    </source>
</evidence>